<evidence type="ECO:0000313" key="3">
    <source>
        <dbReference type="Proteomes" id="UP001447188"/>
    </source>
</evidence>
<evidence type="ECO:0000313" key="2">
    <source>
        <dbReference type="EMBL" id="KAL0631403.1"/>
    </source>
</evidence>
<name>A0ABR3G6F5_9PEZI</name>
<comment type="caution">
    <text evidence="2">The sequence shown here is derived from an EMBL/GenBank/DDBJ whole genome shotgun (WGS) entry which is preliminary data.</text>
</comment>
<dbReference type="EMBL" id="JBBBZM010000254">
    <property type="protein sequence ID" value="KAL0631403.1"/>
    <property type="molecule type" value="Genomic_DNA"/>
</dbReference>
<feature type="region of interest" description="Disordered" evidence="1">
    <location>
        <begin position="154"/>
        <end position="194"/>
    </location>
</feature>
<protein>
    <submittedName>
        <fullName evidence="2">Uncharacterized protein</fullName>
    </submittedName>
</protein>
<keyword evidence="3" id="KW-1185">Reference proteome</keyword>
<accession>A0ABR3G6F5</accession>
<gene>
    <name evidence="2" type="ORF">Q9L58_009735</name>
</gene>
<organism evidence="2 3">
    <name type="scientific">Discina gigas</name>
    <dbReference type="NCBI Taxonomy" id="1032678"/>
    <lineage>
        <taxon>Eukaryota</taxon>
        <taxon>Fungi</taxon>
        <taxon>Dikarya</taxon>
        <taxon>Ascomycota</taxon>
        <taxon>Pezizomycotina</taxon>
        <taxon>Pezizomycetes</taxon>
        <taxon>Pezizales</taxon>
        <taxon>Discinaceae</taxon>
        <taxon>Discina</taxon>
    </lineage>
</organism>
<evidence type="ECO:0000256" key="1">
    <source>
        <dbReference type="SAM" id="MobiDB-lite"/>
    </source>
</evidence>
<reference evidence="2 3" key="1">
    <citation type="submission" date="2024-02" db="EMBL/GenBank/DDBJ databases">
        <title>Discinaceae phylogenomics.</title>
        <authorList>
            <person name="Dirks A.C."/>
            <person name="James T.Y."/>
        </authorList>
    </citation>
    <scope>NUCLEOTIDE SEQUENCE [LARGE SCALE GENOMIC DNA]</scope>
    <source>
        <strain evidence="2 3">ACD0624</strain>
    </source>
</reference>
<sequence length="228" mass="25867">MCKYRPYIHTCDHGTEDEPSNHLVAVCDNPPPFPGVLCNSPKFIHWPLETGLPCWDCHQQRMEALGMAVNIWKYLMILEQLDSCEIKDMIPELRHYFALMKAVHEYGADGNRGYMGTPMKGNRREDDSMDSPSYWAKGINDLLKLVDMPGGVGRVIPTEDPKGGLAQRDLTASRRGPRRSYDRQPVASEGGFRYNGEGGVMVEMMETISDEEGSPWEQMPGRKFSRRL</sequence>
<proteinExistence type="predicted"/>
<feature type="region of interest" description="Disordered" evidence="1">
    <location>
        <begin position="207"/>
        <end position="228"/>
    </location>
</feature>
<dbReference type="Proteomes" id="UP001447188">
    <property type="component" value="Unassembled WGS sequence"/>
</dbReference>